<evidence type="ECO:0000256" key="4">
    <source>
        <dbReference type="ARBA" id="ARBA00022771"/>
    </source>
</evidence>
<keyword evidence="6" id="KW-0539">Nucleus</keyword>
<evidence type="ECO:0000313" key="10">
    <source>
        <dbReference type="EMBL" id="KAH8081323.1"/>
    </source>
</evidence>
<dbReference type="PANTHER" id="PTHR45718:SF4">
    <property type="entry name" value="TRANSCRIPTIONAL ACTIVATOR CUBITUS INTERRUPTUS"/>
    <property type="match status" value="1"/>
</dbReference>
<accession>A0A8K0UFC0</accession>
<keyword evidence="11" id="KW-1185">Reference proteome</keyword>
<dbReference type="SMART" id="SM00355">
    <property type="entry name" value="ZnF_C2H2"/>
    <property type="match status" value="3"/>
</dbReference>
<comment type="subcellular location">
    <subcellularLocation>
        <location evidence="1">Nucleus</location>
    </subcellularLocation>
</comment>
<evidence type="ECO:0000313" key="11">
    <source>
        <dbReference type="Proteomes" id="UP000813824"/>
    </source>
</evidence>
<reference evidence="10" key="1">
    <citation type="journal article" date="2021" name="New Phytol.">
        <title>Evolutionary innovations through gain and loss of genes in the ectomycorrhizal Boletales.</title>
        <authorList>
            <person name="Wu G."/>
            <person name="Miyauchi S."/>
            <person name="Morin E."/>
            <person name="Kuo A."/>
            <person name="Drula E."/>
            <person name="Varga T."/>
            <person name="Kohler A."/>
            <person name="Feng B."/>
            <person name="Cao Y."/>
            <person name="Lipzen A."/>
            <person name="Daum C."/>
            <person name="Hundley H."/>
            <person name="Pangilinan J."/>
            <person name="Johnson J."/>
            <person name="Barry K."/>
            <person name="LaButti K."/>
            <person name="Ng V."/>
            <person name="Ahrendt S."/>
            <person name="Min B."/>
            <person name="Choi I.G."/>
            <person name="Park H."/>
            <person name="Plett J.M."/>
            <person name="Magnuson J."/>
            <person name="Spatafora J.W."/>
            <person name="Nagy L.G."/>
            <person name="Henrissat B."/>
            <person name="Grigoriev I.V."/>
            <person name="Yang Z.L."/>
            <person name="Xu J."/>
            <person name="Martin F.M."/>
        </authorList>
    </citation>
    <scope>NUCLEOTIDE SEQUENCE</scope>
    <source>
        <strain evidence="10">KKN 215</strain>
    </source>
</reference>
<name>A0A8K0UFC0_9AGAR</name>
<dbReference type="GO" id="GO:0008270">
    <property type="term" value="F:zinc ion binding"/>
    <property type="evidence" value="ECO:0007669"/>
    <property type="project" value="UniProtKB-KW"/>
</dbReference>
<feature type="region of interest" description="Disordered" evidence="8">
    <location>
        <begin position="148"/>
        <end position="188"/>
    </location>
</feature>
<dbReference type="Proteomes" id="UP000813824">
    <property type="component" value="Unassembled WGS sequence"/>
</dbReference>
<dbReference type="Pfam" id="PF00096">
    <property type="entry name" value="zf-C2H2"/>
    <property type="match status" value="1"/>
</dbReference>
<dbReference type="GO" id="GO:0005634">
    <property type="term" value="C:nucleus"/>
    <property type="evidence" value="ECO:0007669"/>
    <property type="project" value="UniProtKB-SubCell"/>
</dbReference>
<evidence type="ECO:0000259" key="9">
    <source>
        <dbReference type="PROSITE" id="PS50157"/>
    </source>
</evidence>
<feature type="region of interest" description="Disordered" evidence="8">
    <location>
        <begin position="1"/>
        <end position="54"/>
    </location>
</feature>
<dbReference type="AlphaFoldDB" id="A0A8K0UFC0"/>
<evidence type="ECO:0000256" key="2">
    <source>
        <dbReference type="ARBA" id="ARBA00022723"/>
    </source>
</evidence>
<comment type="caution">
    <text evidence="10">The sequence shown here is derived from an EMBL/GenBank/DDBJ whole genome shotgun (WGS) entry which is preliminary data.</text>
</comment>
<dbReference type="PROSITE" id="PS50157">
    <property type="entry name" value="ZINC_FINGER_C2H2_2"/>
    <property type="match status" value="3"/>
</dbReference>
<feature type="domain" description="C2H2-type" evidence="9">
    <location>
        <begin position="93"/>
        <end position="125"/>
    </location>
</feature>
<dbReference type="Gene3D" id="3.30.160.60">
    <property type="entry name" value="Classic Zinc Finger"/>
    <property type="match status" value="2"/>
</dbReference>
<dbReference type="FunFam" id="3.30.160.60:FF:000201">
    <property type="entry name" value="C2H2 finger domain protein (Gli3)"/>
    <property type="match status" value="1"/>
</dbReference>
<evidence type="ECO:0000256" key="5">
    <source>
        <dbReference type="ARBA" id="ARBA00022833"/>
    </source>
</evidence>
<dbReference type="InterPro" id="IPR036236">
    <property type="entry name" value="Znf_C2H2_sf"/>
</dbReference>
<evidence type="ECO:0000256" key="1">
    <source>
        <dbReference type="ARBA" id="ARBA00004123"/>
    </source>
</evidence>
<protein>
    <recommendedName>
        <fullName evidence="9">C2H2-type domain-containing protein</fullName>
    </recommendedName>
</protein>
<dbReference type="GO" id="GO:0000978">
    <property type="term" value="F:RNA polymerase II cis-regulatory region sequence-specific DNA binding"/>
    <property type="evidence" value="ECO:0007669"/>
    <property type="project" value="TreeGrafter"/>
</dbReference>
<organism evidence="10 11">
    <name type="scientific">Cristinia sonorae</name>
    <dbReference type="NCBI Taxonomy" id="1940300"/>
    <lineage>
        <taxon>Eukaryota</taxon>
        <taxon>Fungi</taxon>
        <taxon>Dikarya</taxon>
        <taxon>Basidiomycota</taxon>
        <taxon>Agaricomycotina</taxon>
        <taxon>Agaricomycetes</taxon>
        <taxon>Agaricomycetidae</taxon>
        <taxon>Agaricales</taxon>
        <taxon>Pleurotineae</taxon>
        <taxon>Stephanosporaceae</taxon>
        <taxon>Cristinia</taxon>
    </lineage>
</organism>
<keyword evidence="2" id="KW-0479">Metal-binding</keyword>
<feature type="compositionally biased region" description="Low complexity" evidence="8">
    <location>
        <begin position="1"/>
        <end position="15"/>
    </location>
</feature>
<dbReference type="InterPro" id="IPR013087">
    <property type="entry name" value="Znf_C2H2_type"/>
</dbReference>
<feature type="domain" description="C2H2-type" evidence="9">
    <location>
        <begin position="60"/>
        <end position="90"/>
    </location>
</feature>
<evidence type="ECO:0000256" key="6">
    <source>
        <dbReference type="ARBA" id="ARBA00023242"/>
    </source>
</evidence>
<gene>
    <name evidence="10" type="ORF">BXZ70DRAFT_901225</name>
</gene>
<keyword evidence="4 7" id="KW-0863">Zinc-finger</keyword>
<dbReference type="PANTHER" id="PTHR45718">
    <property type="entry name" value="TRANSCRIPTIONAL ACTIVATOR CUBITUS INTERRUPTUS"/>
    <property type="match status" value="1"/>
</dbReference>
<evidence type="ECO:0000256" key="7">
    <source>
        <dbReference type="PROSITE-ProRule" id="PRU00042"/>
    </source>
</evidence>
<dbReference type="Pfam" id="PF23561">
    <property type="entry name" value="zf-C2H2_15"/>
    <property type="match status" value="1"/>
</dbReference>
<dbReference type="PROSITE" id="PS00028">
    <property type="entry name" value="ZINC_FINGER_C2H2_1"/>
    <property type="match status" value="2"/>
</dbReference>
<dbReference type="SUPFAM" id="SSF57667">
    <property type="entry name" value="beta-beta-alpha zinc fingers"/>
    <property type="match status" value="2"/>
</dbReference>
<proteinExistence type="predicted"/>
<dbReference type="EMBL" id="JAEVFJ010000052">
    <property type="protein sequence ID" value="KAH8081323.1"/>
    <property type="molecule type" value="Genomic_DNA"/>
</dbReference>
<evidence type="ECO:0000256" key="8">
    <source>
        <dbReference type="SAM" id="MobiDB-lite"/>
    </source>
</evidence>
<feature type="domain" description="C2H2-type" evidence="9">
    <location>
        <begin position="126"/>
        <end position="156"/>
    </location>
</feature>
<dbReference type="InterPro" id="IPR056436">
    <property type="entry name" value="Znf-C2H2_ZIC1-5/GLI1-3-like"/>
</dbReference>
<keyword evidence="5" id="KW-0862">Zinc</keyword>
<dbReference type="Pfam" id="PF21816">
    <property type="entry name" value="Zap1_zf1"/>
    <property type="match status" value="1"/>
</dbReference>
<dbReference type="InterPro" id="IPR048420">
    <property type="entry name" value="Zap1-like_Znf1"/>
</dbReference>
<keyword evidence="3" id="KW-0677">Repeat</keyword>
<dbReference type="OrthoDB" id="3437960at2759"/>
<dbReference type="InterPro" id="IPR043359">
    <property type="entry name" value="GLI-like"/>
</dbReference>
<sequence length="318" mass="35752">MARSQFSPSPSPGFDSDSHFSDSSLDDDVPPTSATTDTTFAHGLNSPPPTTLQPQPVETIECQWEECGRAFDHLPTLIEHIHNDHIGVHKSNYTCEWKTCPRRSIAQTSRFALISHIRSHTGEKPFICSRPECDKSFTRSDALAKHMRIQHNIIPPLPGRGGSRKRKRNNNNDEPCDSAPQPSADGYSTASFKVDQQVPYEPQTYTVVDGGVEPGTSMLMDVYNGGVPLPPDVDDEEDEIPPHLAGMRDPQTGLIMGRSPDMVKYIVWKAKHRYALQQHEILIEQLRAMKYEEKCWRERKDALLDVALRLTFGSVYSK</sequence>
<dbReference type="GO" id="GO:0000981">
    <property type="term" value="F:DNA-binding transcription factor activity, RNA polymerase II-specific"/>
    <property type="evidence" value="ECO:0007669"/>
    <property type="project" value="TreeGrafter"/>
</dbReference>
<evidence type="ECO:0000256" key="3">
    <source>
        <dbReference type="ARBA" id="ARBA00022737"/>
    </source>
</evidence>